<dbReference type="PANTHER" id="PTHR13696:SF52">
    <property type="entry name" value="PARA FAMILY PROTEIN CT_582"/>
    <property type="match status" value="1"/>
</dbReference>
<gene>
    <name evidence="2" type="ORF">AWB82_04400</name>
</gene>
<dbReference type="OrthoDB" id="8950613at2"/>
<accession>A0A158BRV7</accession>
<evidence type="ECO:0000313" key="3">
    <source>
        <dbReference type="Proteomes" id="UP000054596"/>
    </source>
</evidence>
<dbReference type="SUPFAM" id="SSF52540">
    <property type="entry name" value="P-loop containing nucleoside triphosphate hydrolases"/>
    <property type="match status" value="1"/>
</dbReference>
<evidence type="ECO:0000313" key="2">
    <source>
        <dbReference type="EMBL" id="SAK72007.1"/>
    </source>
</evidence>
<reference evidence="2" key="1">
    <citation type="submission" date="2016-01" db="EMBL/GenBank/DDBJ databases">
        <authorList>
            <person name="Peeters C."/>
        </authorList>
    </citation>
    <scope>NUCLEOTIDE SEQUENCE [LARGE SCALE GENOMIC DNA]</scope>
    <source>
        <strain evidence="2">LMG 29325</strain>
    </source>
</reference>
<dbReference type="CDD" id="cd02042">
    <property type="entry name" value="ParAB_family"/>
    <property type="match status" value="1"/>
</dbReference>
<dbReference type="STRING" id="1777143.AWB82_04400"/>
<dbReference type="Proteomes" id="UP000054596">
    <property type="component" value="Unassembled WGS sequence"/>
</dbReference>
<organism evidence="2 3">
    <name type="scientific">Caballeronia glebae</name>
    <dbReference type="NCBI Taxonomy" id="1777143"/>
    <lineage>
        <taxon>Bacteria</taxon>
        <taxon>Pseudomonadati</taxon>
        <taxon>Pseudomonadota</taxon>
        <taxon>Betaproteobacteria</taxon>
        <taxon>Burkholderiales</taxon>
        <taxon>Burkholderiaceae</taxon>
        <taxon>Caballeronia</taxon>
    </lineage>
</organism>
<sequence>MNLSELPGINRRVKLSNLGEFAERLSVMTNELREQILAPRPRKTAPMFTIGELSDMCGIDRQKINYLATKDGTELPPGETHGSGRARIFSLKDARTWVQQVSDIYQTPLVTGTREHRGRVLITANFKGGSCKTTTSMCIGQGLSLRGRKVLMIDLDPQASLSELCGLYAEKDVTWEDTVLPYIYDPDIEGGLSSQVQTTYWDGLDVIPAHNYLHDAEFHLPTAQKTNANFEFWSVLRKGIEPLRSQYDYIILDTAPSLSYMTLNGLMAADSMVMPLVPESLDFISSVSFWSLFAEVANGFVEHEVDKTYDFVSVLLSRVDYGSTSSAPVVRSWSQRAYGDWLHTTEIPASSVMSNGALAFSTVFDLSRAETVAKTLARVKQPMVDYCKWIDDQYVEQWRAGQ</sequence>
<dbReference type="InterPro" id="IPR025669">
    <property type="entry name" value="AAA_dom"/>
</dbReference>
<dbReference type="PANTHER" id="PTHR13696">
    <property type="entry name" value="P-LOOP CONTAINING NUCLEOSIDE TRIPHOSPHATE HYDROLASE"/>
    <property type="match status" value="1"/>
</dbReference>
<comment type="caution">
    <text evidence="2">The sequence shown here is derived from an EMBL/GenBank/DDBJ whole genome shotgun (WGS) entry which is preliminary data.</text>
</comment>
<name>A0A158BRV7_9BURK</name>
<dbReference type="RefSeq" id="WP_086970936.1">
    <property type="nucleotide sequence ID" value="NZ_FCOJ02000033.1"/>
</dbReference>
<proteinExistence type="predicted"/>
<protein>
    <submittedName>
        <fullName evidence="2">Cobyrinic acid a,c-diamide synthase</fullName>
    </submittedName>
</protein>
<dbReference type="Gene3D" id="3.40.50.300">
    <property type="entry name" value="P-loop containing nucleotide triphosphate hydrolases"/>
    <property type="match status" value="1"/>
</dbReference>
<dbReference type="InterPro" id="IPR050678">
    <property type="entry name" value="DNA_Partitioning_ATPase"/>
</dbReference>
<evidence type="ECO:0000259" key="1">
    <source>
        <dbReference type="Pfam" id="PF13614"/>
    </source>
</evidence>
<dbReference type="EMBL" id="FCOJ02000033">
    <property type="protein sequence ID" value="SAK72007.1"/>
    <property type="molecule type" value="Genomic_DNA"/>
</dbReference>
<keyword evidence="3" id="KW-1185">Reference proteome</keyword>
<dbReference type="InterPro" id="IPR027417">
    <property type="entry name" value="P-loop_NTPase"/>
</dbReference>
<feature type="domain" description="AAA" evidence="1">
    <location>
        <begin position="119"/>
        <end position="280"/>
    </location>
</feature>
<dbReference type="Pfam" id="PF13614">
    <property type="entry name" value="AAA_31"/>
    <property type="match status" value="1"/>
</dbReference>
<dbReference type="AlphaFoldDB" id="A0A158BRV7"/>